<name>A0A1P8K2P3_9BURK</name>
<evidence type="ECO:0000313" key="3">
    <source>
        <dbReference type="Proteomes" id="UP000186609"/>
    </source>
</evidence>
<organism evidence="2 3">
    <name type="scientific">Rhodoferax koreensis</name>
    <dbReference type="NCBI Taxonomy" id="1842727"/>
    <lineage>
        <taxon>Bacteria</taxon>
        <taxon>Pseudomonadati</taxon>
        <taxon>Pseudomonadota</taxon>
        <taxon>Betaproteobacteria</taxon>
        <taxon>Burkholderiales</taxon>
        <taxon>Comamonadaceae</taxon>
        <taxon>Rhodoferax</taxon>
    </lineage>
</organism>
<dbReference type="InterPro" id="IPR050136">
    <property type="entry name" value="FA_oxidation_alpha_subunit"/>
</dbReference>
<dbReference type="SUPFAM" id="SSF48179">
    <property type="entry name" value="6-phosphogluconate dehydrogenase C-terminal domain-like"/>
    <property type="match status" value="1"/>
</dbReference>
<dbReference type="InterPro" id="IPR013328">
    <property type="entry name" value="6PGD_dom2"/>
</dbReference>
<dbReference type="Gene3D" id="1.10.1040.10">
    <property type="entry name" value="N-(1-d-carboxylethyl)-l-norvaline Dehydrogenase, domain 2"/>
    <property type="match status" value="1"/>
</dbReference>
<protein>
    <recommendedName>
        <fullName evidence="4">3-hydroxyacyl-CoA dehydrogenase</fullName>
    </recommendedName>
</protein>
<dbReference type="PANTHER" id="PTHR43612:SF3">
    <property type="entry name" value="TRIFUNCTIONAL ENZYME SUBUNIT ALPHA, MITOCHONDRIAL"/>
    <property type="match status" value="1"/>
</dbReference>
<reference evidence="2 3" key="1">
    <citation type="submission" date="2017-01" db="EMBL/GenBank/DDBJ databases">
        <authorList>
            <person name="Mah S.A."/>
            <person name="Swanson W.J."/>
            <person name="Moy G.W."/>
            <person name="Vacquier V.D."/>
        </authorList>
    </citation>
    <scope>NUCLEOTIDE SEQUENCE [LARGE SCALE GENOMIC DNA]</scope>
    <source>
        <strain evidence="2 3">DCY110</strain>
    </source>
</reference>
<keyword evidence="3" id="KW-1185">Reference proteome</keyword>
<dbReference type="KEGG" id="rhy:RD110_26280"/>
<evidence type="ECO:0000256" key="1">
    <source>
        <dbReference type="SAM" id="MobiDB-lite"/>
    </source>
</evidence>
<dbReference type="Gene3D" id="3.90.226.10">
    <property type="entry name" value="2-enoyl-CoA Hydratase, Chain A, domain 1"/>
    <property type="match status" value="1"/>
</dbReference>
<dbReference type="GO" id="GO:0006635">
    <property type="term" value="P:fatty acid beta-oxidation"/>
    <property type="evidence" value="ECO:0007669"/>
    <property type="project" value="TreeGrafter"/>
</dbReference>
<sequence length="587" mass="60778">MYKHLKLEVDADGVALLTLDLADRPMNVFTPGFTVDLRAAVAQIAQRADIRGAVITSGKANGFLAGADLKDFAGLYAQGLTAAQGAQQAAPGALALRELELCGKPVAAAINGLALGGGYELCLACHHRVLLDDSRAFVGLPEVTVGLLPGGGGTQRLPRLLGIASALPLLLSGRRVAPAEALMLGLVDAVAPASGLLPAARRWVLGHPGTQQPWDLKGYRLPGGAGPMASHAAESFGLTLARLRAETQDNYPAPQAILSAVYEGTQLPFERGLHIEAQYFGQLLANPVSRNLMRTLFVNRGAAGKRARGAVTLPRADVARLGLIGTGPHADALAEAAAAARIEIVRAAAGAMPPMPCDLVADADLGDKPPGDVVGLRLHTLRPDAPLMEIVAGVRTAPIVLARALDLAQQLRATPIVVRGGLGAYTAHLARAYAQESRAMCEEGVLPALVNNAARRAGYAAGPLDGARPTPVATAQPAAQPGVEALQQRLLCIQALTAVQCMEAGMLSDPADADLGGVLGCGFPAWTGGPLSYIETVGVSTFVARCDRLAERHGGRFRPPAGLRQRALNGEGLYPGPAPKRTADLPN</sequence>
<dbReference type="AlphaFoldDB" id="A0A1P8K2P3"/>
<dbReference type="Proteomes" id="UP000186609">
    <property type="component" value="Chromosome"/>
</dbReference>
<dbReference type="GO" id="GO:0016509">
    <property type="term" value="F:long-chain (3S)-3-hydroxyacyl-CoA dehydrogenase (NAD+) activity"/>
    <property type="evidence" value="ECO:0007669"/>
    <property type="project" value="TreeGrafter"/>
</dbReference>
<dbReference type="InterPro" id="IPR001753">
    <property type="entry name" value="Enoyl-CoA_hydra/iso"/>
</dbReference>
<accession>A0A1P8K2P3</accession>
<gene>
    <name evidence="2" type="ORF">RD110_26280</name>
</gene>
<dbReference type="STRING" id="1842727.RD110_26280"/>
<dbReference type="GO" id="GO:0004300">
    <property type="term" value="F:enoyl-CoA hydratase activity"/>
    <property type="evidence" value="ECO:0007669"/>
    <property type="project" value="TreeGrafter"/>
</dbReference>
<dbReference type="CDD" id="cd06558">
    <property type="entry name" value="crotonase-like"/>
    <property type="match status" value="1"/>
</dbReference>
<dbReference type="SUPFAM" id="SSF52096">
    <property type="entry name" value="ClpP/crotonase"/>
    <property type="match status" value="1"/>
</dbReference>
<proteinExistence type="predicted"/>
<dbReference type="InterPro" id="IPR029045">
    <property type="entry name" value="ClpP/crotonase-like_dom_sf"/>
</dbReference>
<dbReference type="EMBL" id="CP019236">
    <property type="protein sequence ID" value="APW40274.1"/>
    <property type="molecule type" value="Genomic_DNA"/>
</dbReference>
<evidence type="ECO:0000313" key="2">
    <source>
        <dbReference type="EMBL" id="APW40274.1"/>
    </source>
</evidence>
<dbReference type="RefSeq" id="WP_076203860.1">
    <property type="nucleotide sequence ID" value="NZ_CP019236.1"/>
</dbReference>
<dbReference type="OrthoDB" id="7057154at2"/>
<dbReference type="InterPro" id="IPR008927">
    <property type="entry name" value="6-PGluconate_DH-like_C_sf"/>
</dbReference>
<dbReference type="Pfam" id="PF00378">
    <property type="entry name" value="ECH_1"/>
    <property type="match status" value="1"/>
</dbReference>
<feature type="region of interest" description="Disordered" evidence="1">
    <location>
        <begin position="557"/>
        <end position="587"/>
    </location>
</feature>
<evidence type="ECO:0008006" key="4">
    <source>
        <dbReference type="Google" id="ProtNLM"/>
    </source>
</evidence>
<dbReference type="PANTHER" id="PTHR43612">
    <property type="entry name" value="TRIFUNCTIONAL ENZYME SUBUNIT ALPHA"/>
    <property type="match status" value="1"/>
</dbReference>